<reference evidence="1 2" key="1">
    <citation type="submission" date="2021-01" db="EMBL/GenBank/DDBJ databases">
        <title>WGS of actinomycetes isolated from Thailand.</title>
        <authorList>
            <person name="Thawai C."/>
        </authorList>
    </citation>
    <scope>NUCLEOTIDE SEQUENCE [LARGE SCALE GENOMIC DNA]</scope>
    <source>
        <strain evidence="1 2">CA1R205</strain>
    </source>
</reference>
<dbReference type="Proteomes" id="UP000634229">
    <property type="component" value="Unassembled WGS sequence"/>
</dbReference>
<gene>
    <name evidence="1" type="ORF">JK363_01810</name>
</gene>
<evidence type="ECO:0008006" key="3">
    <source>
        <dbReference type="Google" id="ProtNLM"/>
    </source>
</evidence>
<organism evidence="1 2">
    <name type="scientific">Streptomyces coffeae</name>
    <dbReference type="NCBI Taxonomy" id="621382"/>
    <lineage>
        <taxon>Bacteria</taxon>
        <taxon>Bacillati</taxon>
        <taxon>Actinomycetota</taxon>
        <taxon>Actinomycetes</taxon>
        <taxon>Kitasatosporales</taxon>
        <taxon>Streptomycetaceae</taxon>
        <taxon>Streptomyces</taxon>
    </lineage>
</organism>
<keyword evidence="2" id="KW-1185">Reference proteome</keyword>
<dbReference type="EMBL" id="JAERRF010000001">
    <property type="protein sequence ID" value="MBL1095430.1"/>
    <property type="molecule type" value="Genomic_DNA"/>
</dbReference>
<accession>A0ABS1N646</accession>
<evidence type="ECO:0000313" key="2">
    <source>
        <dbReference type="Proteomes" id="UP000634229"/>
    </source>
</evidence>
<dbReference type="PROSITE" id="PS51257">
    <property type="entry name" value="PROKAR_LIPOPROTEIN"/>
    <property type="match status" value="1"/>
</dbReference>
<dbReference type="RefSeq" id="WP_201870699.1">
    <property type="nucleotide sequence ID" value="NZ_JAERRF010000001.1"/>
</dbReference>
<proteinExistence type="predicted"/>
<protein>
    <recommendedName>
        <fullName evidence="3">DUF3558 domain-containing protein</fullName>
    </recommendedName>
</protein>
<dbReference type="Pfam" id="PF18966">
    <property type="entry name" value="Lipoprotein_23"/>
    <property type="match status" value="1"/>
</dbReference>
<evidence type="ECO:0000313" key="1">
    <source>
        <dbReference type="EMBL" id="MBL1095430.1"/>
    </source>
</evidence>
<comment type="caution">
    <text evidence="1">The sequence shown here is derived from an EMBL/GenBank/DDBJ whole genome shotgun (WGS) entry which is preliminary data.</text>
</comment>
<dbReference type="InterPro" id="IPR044058">
    <property type="entry name" value="Lipoprotein_23"/>
</dbReference>
<name>A0ABS1N646_9ACTN</name>
<sequence length="207" mass="21383">MRHGRQLVTGAVGAMALMGALTGCLFGADGDGGAKAKAPAPPKLGGKRTACELPVRFSLEKSWKAEAVDAAVQDQIGPLAKQGPVTLVCEIDAKPAGHIGFLRVYTGTKGAAAPGGEPRALMRAFVAAENFESKVGFRQTKAGDLPATEASYSVTDPSAGETRRQRALAVMTKSGGVVIHLGGLDTDEHKAMLPAFRLAKKSLETTG</sequence>